<dbReference type="InterPro" id="IPR028345">
    <property type="entry name" value="Antibiotic_NAT-like"/>
</dbReference>
<dbReference type="InterPro" id="IPR006340">
    <property type="entry name" value="DUF436"/>
</dbReference>
<comment type="similarity">
    <text evidence="1">Belongs to the UPF0340 family.</text>
</comment>
<evidence type="ECO:0000256" key="1">
    <source>
        <dbReference type="HAMAP-Rule" id="MF_00800"/>
    </source>
</evidence>
<dbReference type="AlphaFoldDB" id="A0A1I4HDK7"/>
<dbReference type="PIRSF" id="PIRSF007510">
    <property type="entry name" value="UCP007510"/>
    <property type="match status" value="1"/>
</dbReference>
<gene>
    <name evidence="2" type="ORF">SAMN02983006_01051</name>
</gene>
<dbReference type="OrthoDB" id="9803187at2"/>
<name>A0A1I4HDK7_9FIRM</name>
<dbReference type="RefSeq" id="WP_089860714.1">
    <property type="nucleotide sequence ID" value="NZ_FOTI01000010.1"/>
</dbReference>
<dbReference type="SUPFAM" id="SSF110710">
    <property type="entry name" value="TTHA0583/YokD-like"/>
    <property type="match status" value="1"/>
</dbReference>
<reference evidence="2 3" key="1">
    <citation type="submission" date="2016-10" db="EMBL/GenBank/DDBJ databases">
        <authorList>
            <person name="de Groot N.N."/>
        </authorList>
    </citation>
    <scope>NUCLEOTIDE SEQUENCE [LARGE SCALE GENOMIC DNA]</scope>
    <source>
        <strain evidence="2 3">ATCC 51327</strain>
    </source>
</reference>
<dbReference type="STRING" id="29563.SAMN02983006_01051"/>
<dbReference type="HAMAP" id="MF_00800">
    <property type="entry name" value="UPF0340"/>
    <property type="match status" value="1"/>
</dbReference>
<dbReference type="EMBL" id="FOTI01000010">
    <property type="protein sequence ID" value="SFL39631.1"/>
    <property type="molecule type" value="Genomic_DNA"/>
</dbReference>
<keyword evidence="3" id="KW-1185">Reference proteome</keyword>
<evidence type="ECO:0000313" key="3">
    <source>
        <dbReference type="Proteomes" id="UP000199006"/>
    </source>
</evidence>
<dbReference type="Gene3D" id="3.40.50.10360">
    <property type="entry name" value="Hypothetical protein TT1679"/>
    <property type="match status" value="1"/>
</dbReference>
<accession>A0A1I4HDK7</accession>
<dbReference type="NCBIfam" id="TIGR01440">
    <property type="entry name" value="TIGR01440 family protein"/>
    <property type="match status" value="1"/>
</dbReference>
<sequence>MDTKMILTNVEQSIRELIDTVKPDPEAIFILGGSTSEIQGKEIGSATDLNLGDKIINLAASILKEQSLYLAVQGCEHINRALIVERRCQQQYLLPEVNVIPHRQAGGAFATAAFNNFLDPVAVESIAADLGIDIGDALIGMHLKPVAVPVRLSLKEIGQAHLTAARTRLKMIGGDRAKHHKL</sequence>
<dbReference type="Pfam" id="PF04260">
    <property type="entry name" value="DUF436"/>
    <property type="match status" value="1"/>
</dbReference>
<proteinExistence type="inferred from homology"/>
<evidence type="ECO:0000313" key="2">
    <source>
        <dbReference type="EMBL" id="SFL39631.1"/>
    </source>
</evidence>
<protein>
    <recommendedName>
        <fullName evidence="1">UPF0340 protein SAMN02983006_01051</fullName>
    </recommendedName>
</protein>
<organism evidence="2 3">
    <name type="scientific">Halanaerobium salsuginis</name>
    <dbReference type="NCBI Taxonomy" id="29563"/>
    <lineage>
        <taxon>Bacteria</taxon>
        <taxon>Bacillati</taxon>
        <taxon>Bacillota</taxon>
        <taxon>Clostridia</taxon>
        <taxon>Halanaerobiales</taxon>
        <taxon>Halanaerobiaceae</taxon>
        <taxon>Halanaerobium</taxon>
    </lineage>
</organism>
<dbReference type="Proteomes" id="UP000199006">
    <property type="component" value="Unassembled WGS sequence"/>
</dbReference>